<feature type="domain" description="DUF6160" evidence="2">
    <location>
        <begin position="15"/>
        <end position="75"/>
    </location>
</feature>
<reference evidence="5" key="1">
    <citation type="submission" date="2017-05" db="EMBL/GenBank/DDBJ databases">
        <authorList>
            <person name="Song R."/>
            <person name="Chenine A.L."/>
            <person name="Ruprecht R.M."/>
        </authorList>
    </citation>
    <scope>NUCLEOTIDE SEQUENCE [LARGE SCALE GENOMIC DNA]</scope>
    <source>
        <strain evidence="5">S567_C10_BS</strain>
    </source>
</reference>
<evidence type="ECO:0000313" key="3">
    <source>
        <dbReference type="EMBL" id="MUI35023.1"/>
    </source>
</evidence>
<evidence type="ECO:0000313" key="6">
    <source>
        <dbReference type="EMBL" id="RPM03883.1"/>
    </source>
</evidence>
<protein>
    <submittedName>
        <fullName evidence="7">DUF6160 family protein</fullName>
    </submittedName>
</protein>
<evidence type="ECO:0000313" key="7">
    <source>
        <dbReference type="EMBL" id="WOS78479.1"/>
    </source>
</evidence>
<accession>A0A072ZRH7</accession>
<organism evidence="5 8">
    <name type="scientific">Pseudomonas aeruginosa</name>
    <dbReference type="NCBI Taxonomy" id="287"/>
    <lineage>
        <taxon>Bacteria</taxon>
        <taxon>Pseudomonadati</taxon>
        <taxon>Pseudomonadota</taxon>
        <taxon>Gammaproteobacteria</taxon>
        <taxon>Pseudomonadales</taxon>
        <taxon>Pseudomonadaceae</taxon>
        <taxon>Pseudomonas</taxon>
    </lineage>
</organism>
<reference evidence="7" key="8">
    <citation type="submission" date="2023-10" db="EMBL/GenBank/DDBJ databases">
        <title>Pathogen: clinical or host-associated sample.</title>
        <authorList>
            <person name="Hergert J."/>
            <person name="Casey R."/>
            <person name="Wagner J."/>
            <person name="Young E.L."/>
            <person name="Oakeson K.F."/>
        </authorList>
    </citation>
    <scope>NUCLEOTIDE SEQUENCE</scope>
    <source>
        <strain evidence="7">2021CK-01020</strain>
    </source>
</reference>
<proteinExistence type="predicted"/>
<keyword evidence="1" id="KW-0732">Signal</keyword>
<name>A0A072ZRH7_PSEAI</name>
<dbReference type="EMBL" id="CP136986">
    <property type="protein sequence ID" value="WOS78479.1"/>
    <property type="molecule type" value="Genomic_DNA"/>
</dbReference>
<accession>A0A1S1BWV4</accession>
<evidence type="ECO:0000256" key="1">
    <source>
        <dbReference type="SAM" id="SignalP"/>
    </source>
</evidence>
<evidence type="ECO:0000313" key="4">
    <source>
        <dbReference type="EMBL" id="MZZ14347.1"/>
    </source>
</evidence>
<dbReference type="Proteomes" id="UP001297540">
    <property type="component" value="Chromosome"/>
</dbReference>
<reference evidence="3 10" key="5">
    <citation type="submission" date="2019-11" db="EMBL/GenBank/DDBJ databases">
        <title>Genomes of ocular Pseudomonas aeruginosa isolates.</title>
        <authorList>
            <person name="Khan M."/>
            <person name="Rice S.A."/>
            <person name="Willcox M.D.P."/>
            <person name="Stapleton F."/>
        </authorList>
    </citation>
    <scope>NUCLEOTIDE SEQUENCE [LARGE SCALE GENOMIC DNA]</scope>
    <source>
        <strain evidence="3 10">PA221</strain>
    </source>
</reference>
<gene>
    <name evidence="5" type="ORF">CAZ10_33130</name>
    <name evidence="3" type="ORF">GNQ48_08385</name>
    <name evidence="4" type="ORF">GUL26_19025</name>
    <name evidence="6" type="ORF">IPC1295_31110</name>
    <name evidence="7" type="ORF">L4V69_04905</name>
</gene>
<dbReference type="EMBL" id="NFFZ01000028">
    <property type="protein sequence ID" value="OTI55466.1"/>
    <property type="molecule type" value="Genomic_DNA"/>
</dbReference>
<dbReference type="EMBL" id="WOAD01000004">
    <property type="protein sequence ID" value="MUI35023.1"/>
    <property type="molecule type" value="Genomic_DNA"/>
</dbReference>
<dbReference type="Proteomes" id="UP000284767">
    <property type="component" value="Unassembled WGS sequence"/>
</dbReference>
<dbReference type="AlphaFoldDB" id="A0A072ZRH7"/>
<feature type="chain" id="PRO_5015028031" evidence="1">
    <location>
        <begin position="25"/>
        <end position="184"/>
    </location>
</feature>
<dbReference type="InterPro" id="IPR046158">
    <property type="entry name" value="DUF6160"/>
</dbReference>
<dbReference type="KEGG" id="paeb:NCGM1900_0310"/>
<dbReference type="OMA" id="RDIRDIN"/>
<evidence type="ECO:0000313" key="5">
    <source>
        <dbReference type="EMBL" id="OTI55466.1"/>
    </source>
</evidence>
<evidence type="ECO:0000313" key="9">
    <source>
        <dbReference type="Proteomes" id="UP000284767"/>
    </source>
</evidence>
<dbReference type="Proteomes" id="UP000194857">
    <property type="component" value="Unassembled WGS sequence"/>
</dbReference>
<sequence>MLPTRSLLPFFLAPALLASAASQAAMEALDNDSLSQVTGQAGISLRLDLRAGAARVAWVDDGGSLSLRNLVIDNGCVKAGDCPDGRGGNIPLGAAQLGLSLPIFGVEQPTLALDVTTGSGGGQQLAISLPDLATINDQLIASGLPAQRIRLRVASDLYIGDNSIGRIELRDITDLRGTIKVWGH</sequence>
<dbReference type="RefSeq" id="WP_003084327.1">
    <property type="nucleotide sequence ID" value="NZ_AP014622.1"/>
</dbReference>
<dbReference type="EMBL" id="WXZT01000012">
    <property type="protein sequence ID" value="MZZ14347.1"/>
    <property type="molecule type" value="Genomic_DNA"/>
</dbReference>
<dbReference type="Pfam" id="PF19657">
    <property type="entry name" value="DUF6160"/>
    <property type="match status" value="1"/>
</dbReference>
<reference evidence="6 9" key="4">
    <citation type="submission" date="2019-01" db="EMBL/GenBank/DDBJ databases">
        <title>The Pseudomonas aeruginosa pan-genome provides new insights on its population structure, horizontal gene transfer and pathogenicity.</title>
        <authorList>
            <person name="Freschi L."/>
            <person name="Vincent A.T."/>
            <person name="Jeukens J."/>
            <person name="Emond-Rheault J.-G."/>
            <person name="Kukavica-Ibrulj I."/>
            <person name="Dupont M.-J."/>
            <person name="Charette S.J."/>
            <person name="Boyle B."/>
            <person name="Levesque R.C."/>
        </authorList>
    </citation>
    <scope>NUCLEOTIDE SEQUENCE [LARGE SCALE GENOMIC DNA]</scope>
    <source>
        <strain evidence="6 9">PA-W36</strain>
    </source>
</reference>
<evidence type="ECO:0000313" key="10">
    <source>
        <dbReference type="Proteomes" id="UP000433532"/>
    </source>
</evidence>
<dbReference type="EMBL" id="NSNE01000030">
    <property type="protein sequence ID" value="RPM03883.1"/>
    <property type="molecule type" value="Genomic_DNA"/>
</dbReference>
<reference evidence="6 9" key="3">
    <citation type="submission" date="2017-08" db="EMBL/GenBank/DDBJ databases">
        <authorList>
            <person name="Feschi L."/>
            <person name="Jeukens J."/>
            <person name="Emond-Rheault J.-G."/>
            <person name="Kukavica-Ibrulj I."/>
            <person name="Boyle B."/>
            <person name="Levesque R.C."/>
        </authorList>
    </citation>
    <scope>NUCLEOTIDE SEQUENCE [LARGE SCALE GENOMIC DNA]</scope>
    <source>
        <strain evidence="6 9">PA-W36</strain>
    </source>
</reference>
<reference evidence="8" key="2">
    <citation type="submission" date="2017-05" db="EMBL/GenBank/DDBJ databases">
        <authorList>
            <person name="Giani T."/>
            <person name="Arena F."/>
            <person name="Pollini S."/>
            <person name="Di Pilato V."/>
            <person name="D'Andrea M.M."/>
            <person name="Henrici De Angelis L."/>
            <person name="Bassetti M."/>
            <person name="Rossolini G.M."/>
        </authorList>
    </citation>
    <scope>NUCLEOTIDE SEQUENCE [LARGE SCALE GENOMIC DNA]</scope>
    <source>
        <strain evidence="8">S567_C10_BS</strain>
    </source>
</reference>
<dbReference type="Proteomes" id="UP000433532">
    <property type="component" value="Unassembled WGS sequence"/>
</dbReference>
<dbReference type="Proteomes" id="UP000644192">
    <property type="component" value="Unassembled WGS sequence"/>
</dbReference>
<evidence type="ECO:0000259" key="2">
    <source>
        <dbReference type="Pfam" id="PF19657"/>
    </source>
</evidence>
<evidence type="ECO:0000313" key="8">
    <source>
        <dbReference type="Proteomes" id="UP000194857"/>
    </source>
</evidence>
<feature type="signal peptide" evidence="1">
    <location>
        <begin position="1"/>
        <end position="24"/>
    </location>
</feature>
<reference evidence="4" key="6">
    <citation type="submission" date="2020-01" db="EMBL/GenBank/DDBJ databases">
        <title>Bacteria Cultured from War Wounds Associated with the Conflict in Eastern Ukraine.</title>
        <authorList>
            <person name="Snesrud E."/>
            <person name="Galac M.R."/>
            <person name="Mc Gann P."/>
            <person name="Valentine K."/>
            <person name="Viacheslav K."/>
        </authorList>
    </citation>
    <scope>NUCLEOTIDE SEQUENCE</scope>
    <source>
        <strain evidence="4">VNMU148</strain>
    </source>
</reference>
<reference evidence="7" key="7">
    <citation type="submission" date="2023-06" db="EMBL/GenBank/DDBJ databases">
        <authorList>
            <consortium name="Clinical and Environmental Microbiology Branch: Whole genome sequencing antimicrobial resistance pathogens in the healthcare setting"/>
        </authorList>
    </citation>
    <scope>NUCLEOTIDE SEQUENCE</scope>
    <source>
        <strain evidence="7">2021CK-01020</strain>
    </source>
</reference>